<evidence type="ECO:0000256" key="1">
    <source>
        <dbReference type="ARBA" id="ARBA00022692"/>
    </source>
</evidence>
<keyword evidence="4" id="KW-0186">Copper</keyword>
<dbReference type="EMBL" id="BLXT01003952">
    <property type="protein sequence ID" value="GFO08279.1"/>
    <property type="molecule type" value="Genomic_DNA"/>
</dbReference>
<keyword evidence="6" id="KW-0675">Receptor</keyword>
<dbReference type="PANTHER" id="PTHR12483">
    <property type="entry name" value="SOLUTE CARRIER FAMILY 31 COPPER TRANSPORTERS"/>
    <property type="match status" value="1"/>
</dbReference>
<feature type="transmembrane region" description="Helical" evidence="4">
    <location>
        <begin position="91"/>
        <end position="108"/>
    </location>
</feature>
<dbReference type="PANTHER" id="PTHR12483:SF115">
    <property type="entry name" value="COPPER TRANSPORT PROTEIN"/>
    <property type="match status" value="1"/>
</dbReference>
<evidence type="ECO:0000256" key="3">
    <source>
        <dbReference type="ARBA" id="ARBA00023136"/>
    </source>
</evidence>
<dbReference type="InterPro" id="IPR007274">
    <property type="entry name" value="Cop_transporter"/>
</dbReference>
<evidence type="ECO:0000256" key="4">
    <source>
        <dbReference type="RuleBase" id="RU367022"/>
    </source>
</evidence>
<keyword evidence="1 4" id="KW-0812">Transmembrane</keyword>
<dbReference type="GO" id="GO:0005375">
    <property type="term" value="F:copper ion transmembrane transporter activity"/>
    <property type="evidence" value="ECO:0007669"/>
    <property type="project" value="UniProtKB-UniRule"/>
</dbReference>
<comment type="similarity">
    <text evidence="4">Belongs to the copper transporter (Ctr) (TC 1.A.56) family. SLC31A subfamily.</text>
</comment>
<gene>
    <name evidence="6" type="ORF">PoB_003478400</name>
</gene>
<protein>
    <recommendedName>
        <fullName evidence="4">Copper transport protein</fullName>
    </recommendedName>
</protein>
<keyword evidence="2 4" id="KW-1133">Transmembrane helix</keyword>
<feature type="compositionally biased region" description="Basic and acidic residues" evidence="5">
    <location>
        <begin position="190"/>
        <end position="199"/>
    </location>
</feature>
<organism evidence="6 7">
    <name type="scientific">Plakobranchus ocellatus</name>
    <dbReference type="NCBI Taxonomy" id="259542"/>
    <lineage>
        <taxon>Eukaryota</taxon>
        <taxon>Metazoa</taxon>
        <taxon>Spiralia</taxon>
        <taxon>Lophotrochozoa</taxon>
        <taxon>Mollusca</taxon>
        <taxon>Gastropoda</taxon>
        <taxon>Heterobranchia</taxon>
        <taxon>Euthyneura</taxon>
        <taxon>Panpulmonata</taxon>
        <taxon>Sacoglossa</taxon>
        <taxon>Placobranchoidea</taxon>
        <taxon>Plakobranchidae</taxon>
        <taxon>Plakobranchus</taxon>
    </lineage>
</organism>
<evidence type="ECO:0000256" key="2">
    <source>
        <dbReference type="ARBA" id="ARBA00022989"/>
    </source>
</evidence>
<keyword evidence="3 4" id="KW-0472">Membrane</keyword>
<comment type="subcellular location">
    <subcellularLocation>
        <location evidence="4">Membrane</location>
        <topology evidence="4">Multi-pass membrane protein</topology>
    </subcellularLocation>
</comment>
<evidence type="ECO:0000313" key="6">
    <source>
        <dbReference type="EMBL" id="GFO08279.1"/>
    </source>
</evidence>
<dbReference type="Proteomes" id="UP000735302">
    <property type="component" value="Unassembled WGS sequence"/>
</dbReference>
<dbReference type="AlphaFoldDB" id="A0AAV4AQ38"/>
<keyword evidence="4" id="KW-0406">Ion transport</keyword>
<comment type="caution">
    <text evidence="6">The sequence shown here is derived from an EMBL/GenBank/DDBJ whole genome shotgun (WGS) entry which is preliminary data.</text>
</comment>
<evidence type="ECO:0000313" key="7">
    <source>
        <dbReference type="Proteomes" id="UP000735302"/>
    </source>
</evidence>
<feature type="transmembrane region" description="Helical" evidence="4">
    <location>
        <begin position="20"/>
        <end position="46"/>
    </location>
</feature>
<proteinExistence type="inferred from homology"/>
<reference evidence="6 7" key="1">
    <citation type="journal article" date="2021" name="Elife">
        <title>Chloroplast acquisition without the gene transfer in kleptoplastic sea slugs, Plakobranchus ocellatus.</title>
        <authorList>
            <person name="Maeda T."/>
            <person name="Takahashi S."/>
            <person name="Yoshida T."/>
            <person name="Shimamura S."/>
            <person name="Takaki Y."/>
            <person name="Nagai Y."/>
            <person name="Toyoda A."/>
            <person name="Suzuki Y."/>
            <person name="Arimoto A."/>
            <person name="Ishii H."/>
            <person name="Satoh N."/>
            <person name="Nishiyama T."/>
            <person name="Hasebe M."/>
            <person name="Maruyama T."/>
            <person name="Minagawa J."/>
            <person name="Obokata J."/>
            <person name="Shigenobu S."/>
        </authorList>
    </citation>
    <scope>NUCLEOTIDE SEQUENCE [LARGE SCALE GENOMIC DNA]</scope>
</reference>
<feature type="transmembrane region" description="Helical" evidence="4">
    <location>
        <begin position="67"/>
        <end position="85"/>
    </location>
</feature>
<dbReference type="GO" id="GO:0016020">
    <property type="term" value="C:membrane"/>
    <property type="evidence" value="ECO:0007669"/>
    <property type="project" value="UniProtKB-SubCell"/>
</dbReference>
<accession>A0AAV4AQ38</accession>
<feature type="compositionally biased region" description="Basic and acidic residues" evidence="5">
    <location>
        <begin position="120"/>
        <end position="130"/>
    </location>
</feature>
<sequence length="220" mass="24865">MHALTWNTDTFVLVKQWKSSSMLGLLSAALLSCAISVFYEWLVRFLNTWDRRPHLIPSSKRLRARSLRSVLHALSACTSYVIMLFLMTYNLWVLVAILFGAVAGYFFLGPKVYGMTNRDGMSRPEKKADTDVTSATPLTSKSKEEIIESESSPPRTETEVTMTTALSHMDDPLVYPDDKDVNSALISTDTDERPEKDFDIDNATTPEENSHNKRKNAFFV</sequence>
<evidence type="ECO:0000256" key="5">
    <source>
        <dbReference type="SAM" id="MobiDB-lite"/>
    </source>
</evidence>
<name>A0AAV4AQ38_9GAST</name>
<keyword evidence="7" id="KW-1185">Reference proteome</keyword>
<keyword evidence="4" id="KW-0813">Transport</keyword>
<dbReference type="Pfam" id="PF04145">
    <property type="entry name" value="Ctr"/>
    <property type="match status" value="1"/>
</dbReference>
<feature type="region of interest" description="Disordered" evidence="5">
    <location>
        <begin position="174"/>
        <end position="220"/>
    </location>
</feature>
<feature type="region of interest" description="Disordered" evidence="5">
    <location>
        <begin position="119"/>
        <end position="159"/>
    </location>
</feature>
<keyword evidence="4" id="KW-0187">Copper transport</keyword>